<organism evidence="2 3">
    <name type="scientific">Rhizoctonia solani</name>
    <dbReference type="NCBI Taxonomy" id="456999"/>
    <lineage>
        <taxon>Eukaryota</taxon>
        <taxon>Fungi</taxon>
        <taxon>Dikarya</taxon>
        <taxon>Basidiomycota</taxon>
        <taxon>Agaricomycotina</taxon>
        <taxon>Agaricomycetes</taxon>
        <taxon>Cantharellales</taxon>
        <taxon>Ceratobasidiaceae</taxon>
        <taxon>Rhizoctonia</taxon>
    </lineage>
</organism>
<name>A0A8H3HCX0_9AGAM</name>
<evidence type="ECO:0000313" key="3">
    <source>
        <dbReference type="Proteomes" id="UP000663888"/>
    </source>
</evidence>
<evidence type="ECO:0000313" key="2">
    <source>
        <dbReference type="EMBL" id="CAE6504312.1"/>
    </source>
</evidence>
<dbReference type="EMBL" id="CAJMWX010001752">
    <property type="protein sequence ID" value="CAE6504312.1"/>
    <property type="molecule type" value="Genomic_DNA"/>
</dbReference>
<dbReference type="Proteomes" id="UP000663888">
    <property type="component" value="Unassembled WGS sequence"/>
</dbReference>
<feature type="compositionally biased region" description="Polar residues" evidence="1">
    <location>
        <begin position="55"/>
        <end position="71"/>
    </location>
</feature>
<evidence type="ECO:0000256" key="1">
    <source>
        <dbReference type="SAM" id="MobiDB-lite"/>
    </source>
</evidence>
<feature type="compositionally biased region" description="Polar residues" evidence="1">
    <location>
        <begin position="109"/>
        <end position="124"/>
    </location>
</feature>
<reference evidence="2" key="1">
    <citation type="submission" date="2021-01" db="EMBL/GenBank/DDBJ databases">
        <authorList>
            <person name="Kaushik A."/>
        </authorList>
    </citation>
    <scope>NUCLEOTIDE SEQUENCE</scope>
    <source>
        <strain evidence="2">AG4-R118</strain>
    </source>
</reference>
<dbReference type="AlphaFoldDB" id="A0A8H3HCX0"/>
<protein>
    <submittedName>
        <fullName evidence="2">Uncharacterized protein</fullName>
    </submittedName>
</protein>
<comment type="caution">
    <text evidence="2">The sequence shown here is derived from an EMBL/GenBank/DDBJ whole genome shotgun (WGS) entry which is preliminary data.</text>
</comment>
<feature type="compositionally biased region" description="Pro residues" evidence="1">
    <location>
        <begin position="195"/>
        <end position="204"/>
    </location>
</feature>
<gene>
    <name evidence="2" type="ORF">RDB_LOCUS157634</name>
</gene>
<feature type="region of interest" description="Disordered" evidence="1">
    <location>
        <begin position="54"/>
        <end position="208"/>
    </location>
</feature>
<proteinExistence type="predicted"/>
<feature type="compositionally biased region" description="Basic and acidic residues" evidence="1">
    <location>
        <begin position="148"/>
        <end position="160"/>
    </location>
</feature>
<feature type="compositionally biased region" description="Polar residues" evidence="1">
    <location>
        <begin position="161"/>
        <end position="176"/>
    </location>
</feature>
<sequence length="548" mass="59602">MACNGEEYSSTLVDVENLATIIALASDALASAAEGLAEAVKAISDASVMFDSDDSTNTLTGTTCPSGAPENSDSRNEVETNEGLLVDQSDLEGLPIHQAKSRFDRGILGTSTPVQSHSSDSNEVGVTRPQPGPASGQNLSGSHLPISRGERKFSEDHDISQSDQNNKLDAFSSPSMSGYFASPYDPRGVATNKPQAPPRAPISPPTLKSHSIIPSGRNYIDLDQESDGLAFIAFMALQANRIICLIPDHLLNSYPELLKSLTRAKIHRADTPEQLNRVVGSRVDFFAPTSYSIALTPSSKFMANAVSYGRMAPDCVLHWGEPLDVRQYFDRVLVPLPSTALTCVMVFGKQHLGGDVYGVHPYSNAVLNNCFGRNSSLQQLRQISSRLMVERTPAGLTEKRSTRSGLDPLPPQFEPLNATPPSIPRDRKEDMNFPPAGHYYIILDTVNDIDIIPMTAYIATVHNKVICHLPGDKVLTGYQWLLSLISDVNVIVPSPLAQGKQFKAMAGRLKSEKSGIMLRHAGSDWNAFWSKSLADCILFWGMPSDLMY</sequence>
<feature type="region of interest" description="Disordered" evidence="1">
    <location>
        <begin position="394"/>
        <end position="426"/>
    </location>
</feature>
<accession>A0A8H3HCX0</accession>